<dbReference type="eggNOG" id="KOG4724">
    <property type="taxonomic scope" value="Eukaryota"/>
</dbReference>
<dbReference type="FunCoup" id="F7BJJ5">
    <property type="interactions" value="469"/>
</dbReference>
<evidence type="ECO:0000313" key="3">
    <source>
        <dbReference type="Proteomes" id="UP000002279"/>
    </source>
</evidence>
<dbReference type="PANTHER" id="PTHR23179">
    <property type="entry name" value="T-CELL ACTIVATION RHO GTPASE ACTIVATING PROTEIN-RELATED"/>
    <property type="match status" value="1"/>
</dbReference>
<feature type="region of interest" description="Disordered" evidence="1">
    <location>
        <begin position="182"/>
        <end position="231"/>
    </location>
</feature>
<dbReference type="GeneTree" id="ENSGT00940000157993"/>
<dbReference type="OMA" id="QIRIECT"/>
<protein>
    <recommendedName>
        <fullName evidence="4">T cell activation RhoGTPase activating protein</fullName>
    </recommendedName>
</protein>
<sequence length="491" mass="54332">MELTFSRFIELAQRKSSFQMLIMYVLFIQVNALMEFLIDNCSEIFGDENPLQLIATLDDSPEQADNSDLSIPQNDSEFTGPELEKIGACSSSSLNTQTPLTRKTTGNSDSGRLCQIQSHVEPVSSSFPRLKSSLSKLDRRYSEPNMLSSQECQGMGLKGQKLTKSEDAFTVVRACPGDENQKAEKTFPLSCSPSVESGSKNSLNLEAKDNTSGSESSSKTSSSCSLDSSSDSCVFTTSPGVSPSKHFFTRHQSFTVKSVDKNSKPTREIKKHSMSFSFTSRKKMVAKTQSLEGGKSPGLPKDPVRKDSKKESQLCGRIVQEIWTESNNSLALGHGPRPRVLSVDEIFQYVDQKNPRRPPSYEEAVRNCLCPEISPPGSRTVQSMRDTMRNHNPLLPTQFTNPRVSSTNSDHKDLFSNHGLPTAKQAQAPVGSARASVEINEQASLTSKSIVSRLSSAPESFQKNRQDYLIRRCSQPIFEVDQLQYAKESYV</sequence>
<dbReference type="Bgee" id="ENSOANG00000011951">
    <property type="expression patterns" value="Expressed in ovary and 4 other cell types or tissues"/>
</dbReference>
<reference evidence="2" key="2">
    <citation type="submission" date="2025-08" db="UniProtKB">
        <authorList>
            <consortium name="Ensembl"/>
        </authorList>
    </citation>
    <scope>IDENTIFICATION</scope>
    <source>
        <strain evidence="2">Glennie</strain>
    </source>
</reference>
<evidence type="ECO:0000313" key="2">
    <source>
        <dbReference type="Ensembl" id="ENSOANP00000018935.2"/>
    </source>
</evidence>
<dbReference type="InParanoid" id="F7BJJ5"/>
<organism evidence="2 3">
    <name type="scientific">Ornithorhynchus anatinus</name>
    <name type="common">Duckbill platypus</name>
    <dbReference type="NCBI Taxonomy" id="9258"/>
    <lineage>
        <taxon>Eukaryota</taxon>
        <taxon>Metazoa</taxon>
        <taxon>Chordata</taxon>
        <taxon>Craniata</taxon>
        <taxon>Vertebrata</taxon>
        <taxon>Euteleostomi</taxon>
        <taxon>Mammalia</taxon>
        <taxon>Monotremata</taxon>
        <taxon>Ornithorhynchidae</taxon>
        <taxon>Ornithorhynchus</taxon>
    </lineage>
</organism>
<dbReference type="Proteomes" id="UP000002279">
    <property type="component" value="Chromosome 2"/>
</dbReference>
<dbReference type="PANTHER" id="PTHR23179:SF26">
    <property type="entry name" value="T-CELL ACTIVATION RHO GTPASE-ACTIVATING PROTEIN"/>
    <property type="match status" value="1"/>
</dbReference>
<reference evidence="2" key="3">
    <citation type="submission" date="2025-09" db="UniProtKB">
        <authorList>
            <consortium name="Ensembl"/>
        </authorList>
    </citation>
    <scope>IDENTIFICATION</scope>
    <source>
        <strain evidence="2">Glennie</strain>
    </source>
</reference>
<feature type="region of interest" description="Disordered" evidence="1">
    <location>
        <begin position="286"/>
        <end position="311"/>
    </location>
</feature>
<name>F7BJJ5_ORNAN</name>
<keyword evidence="3" id="KW-1185">Reference proteome</keyword>
<feature type="compositionally biased region" description="Basic and acidic residues" evidence="1">
    <location>
        <begin position="302"/>
        <end position="311"/>
    </location>
</feature>
<feature type="compositionally biased region" description="Polar residues" evidence="1">
    <location>
        <begin position="189"/>
        <end position="204"/>
    </location>
</feature>
<dbReference type="Ensembl" id="ENSOANT00000018938.2">
    <property type="protein sequence ID" value="ENSOANP00000018935.2"/>
    <property type="gene ID" value="ENSOANG00000011951.2"/>
</dbReference>
<dbReference type="STRING" id="9258.ENSOANP00000018935"/>
<feature type="compositionally biased region" description="Low complexity" evidence="1">
    <location>
        <begin position="212"/>
        <end position="231"/>
    </location>
</feature>
<proteinExistence type="predicted"/>
<reference evidence="2 3" key="1">
    <citation type="journal article" date="2008" name="Nature">
        <title>Genome analysis of the platypus reveals unique signatures of evolution.</title>
        <authorList>
            <person name="Warren W.C."/>
            <person name="Hillier L.W."/>
            <person name="Marshall Graves J.A."/>
            <person name="Birney E."/>
            <person name="Ponting C.P."/>
            <person name="Grutzner F."/>
            <person name="Belov K."/>
            <person name="Miller W."/>
            <person name="Clarke L."/>
            <person name="Chinwalla A.T."/>
            <person name="Yang S.P."/>
            <person name="Heger A."/>
            <person name="Locke D.P."/>
            <person name="Miethke P."/>
            <person name="Waters P.D."/>
            <person name="Veyrunes F."/>
            <person name="Fulton L."/>
            <person name="Fulton B."/>
            <person name="Graves T."/>
            <person name="Wallis J."/>
            <person name="Puente X.S."/>
            <person name="Lopez-Otin C."/>
            <person name="Ordonez G.R."/>
            <person name="Eichler E.E."/>
            <person name="Chen L."/>
            <person name="Cheng Z."/>
            <person name="Deakin J.E."/>
            <person name="Alsop A."/>
            <person name="Thompson K."/>
            <person name="Kirby P."/>
            <person name="Papenfuss A.T."/>
            <person name="Wakefield M.J."/>
            <person name="Olender T."/>
            <person name="Lancet D."/>
            <person name="Huttley G.A."/>
            <person name="Smit A.F."/>
            <person name="Pask A."/>
            <person name="Temple-Smith P."/>
            <person name="Batzer M.A."/>
            <person name="Walker J.A."/>
            <person name="Konkel M.K."/>
            <person name="Harris R.S."/>
            <person name="Whittington C.M."/>
            <person name="Wong E.S."/>
            <person name="Gemmell N.J."/>
            <person name="Buschiazzo E."/>
            <person name="Vargas Jentzsch I.M."/>
            <person name="Merkel A."/>
            <person name="Schmitz J."/>
            <person name="Zemann A."/>
            <person name="Churakov G."/>
            <person name="Kriegs J.O."/>
            <person name="Brosius J."/>
            <person name="Murchison E.P."/>
            <person name="Sachidanandam R."/>
            <person name="Smith C."/>
            <person name="Hannon G.J."/>
            <person name="Tsend-Ayush E."/>
            <person name="McMillan D."/>
            <person name="Attenborough R."/>
            <person name="Rens W."/>
            <person name="Ferguson-Smith M."/>
            <person name="Lefevre C.M."/>
            <person name="Sharp J.A."/>
            <person name="Nicholas K.R."/>
            <person name="Ray D.A."/>
            <person name="Kube M."/>
            <person name="Reinhardt R."/>
            <person name="Pringle T.H."/>
            <person name="Taylor J."/>
            <person name="Jones R.C."/>
            <person name="Nixon B."/>
            <person name="Dacheux J.L."/>
            <person name="Niwa H."/>
            <person name="Sekita Y."/>
            <person name="Huang X."/>
            <person name="Stark A."/>
            <person name="Kheradpour P."/>
            <person name="Kellis M."/>
            <person name="Flicek P."/>
            <person name="Chen Y."/>
            <person name="Webber C."/>
            <person name="Hardison R."/>
            <person name="Nelson J."/>
            <person name="Hallsworth-Pepin K."/>
            <person name="Delehaunty K."/>
            <person name="Markovic C."/>
            <person name="Minx P."/>
            <person name="Feng Y."/>
            <person name="Kremitzki C."/>
            <person name="Mitreva M."/>
            <person name="Glasscock J."/>
            <person name="Wylie T."/>
            <person name="Wohldmann P."/>
            <person name="Thiru P."/>
            <person name="Nhan M.N."/>
            <person name="Pohl C.S."/>
            <person name="Smith S.M."/>
            <person name="Hou S."/>
            <person name="Nefedov M."/>
            <person name="de Jong P.J."/>
            <person name="Renfree M.B."/>
            <person name="Mardis E.R."/>
            <person name="Wilson R.K."/>
        </authorList>
    </citation>
    <scope>NUCLEOTIDE SEQUENCE [LARGE SCALE GENOMIC DNA]</scope>
    <source>
        <strain evidence="2 3">Glennie</strain>
    </source>
</reference>
<evidence type="ECO:0000256" key="1">
    <source>
        <dbReference type="SAM" id="MobiDB-lite"/>
    </source>
</evidence>
<accession>F7BJJ5</accession>
<dbReference type="HOGENOM" id="CLU_014209_1_0_1"/>
<evidence type="ECO:0008006" key="4">
    <source>
        <dbReference type="Google" id="ProtNLM"/>
    </source>
</evidence>
<dbReference type="AlphaFoldDB" id="F7BJJ5"/>